<keyword evidence="2" id="KW-0489">Methyltransferase</keyword>
<dbReference type="EMBL" id="FQZB01000006">
    <property type="protein sequence ID" value="SHJ08397.1"/>
    <property type="molecule type" value="Genomic_DNA"/>
</dbReference>
<dbReference type="InterPro" id="IPR013216">
    <property type="entry name" value="Methyltransf_11"/>
</dbReference>
<keyword evidence="3" id="KW-1185">Reference proteome</keyword>
<dbReference type="OrthoDB" id="9808140at2"/>
<dbReference type="PANTHER" id="PTHR43861">
    <property type="entry name" value="TRANS-ACONITATE 2-METHYLTRANSFERASE-RELATED"/>
    <property type="match status" value="1"/>
</dbReference>
<dbReference type="Pfam" id="PF08241">
    <property type="entry name" value="Methyltransf_11"/>
    <property type="match status" value="1"/>
</dbReference>
<dbReference type="STRING" id="1121302.SAMN02745163_01268"/>
<feature type="domain" description="Methyltransferase type 11" evidence="1">
    <location>
        <begin position="18"/>
        <end position="114"/>
    </location>
</feature>
<dbReference type="SUPFAM" id="SSF53335">
    <property type="entry name" value="S-adenosyl-L-methionine-dependent methyltransferases"/>
    <property type="match status" value="1"/>
</dbReference>
<evidence type="ECO:0000313" key="2">
    <source>
        <dbReference type="EMBL" id="SHJ08397.1"/>
    </source>
</evidence>
<dbReference type="AlphaFoldDB" id="A0A1M6GEP8"/>
<protein>
    <submittedName>
        <fullName evidence="2">Methyltransferase domain-containing protein</fullName>
    </submittedName>
</protein>
<evidence type="ECO:0000313" key="3">
    <source>
        <dbReference type="Proteomes" id="UP000184310"/>
    </source>
</evidence>
<accession>A0A1M6GEP8</accession>
<evidence type="ECO:0000259" key="1">
    <source>
        <dbReference type="Pfam" id="PF08241"/>
    </source>
</evidence>
<name>A0A1M6GEP8_9CLOT</name>
<dbReference type="InterPro" id="IPR029063">
    <property type="entry name" value="SAM-dependent_MTases_sf"/>
</dbReference>
<proteinExistence type="predicted"/>
<reference evidence="2 3" key="1">
    <citation type="submission" date="2016-11" db="EMBL/GenBank/DDBJ databases">
        <authorList>
            <person name="Jaros S."/>
            <person name="Januszkiewicz K."/>
            <person name="Wedrychowicz H."/>
        </authorList>
    </citation>
    <scope>NUCLEOTIDE SEQUENCE [LARGE SCALE GENOMIC DNA]</scope>
    <source>
        <strain evidence="2 3">DSM 21758</strain>
    </source>
</reference>
<keyword evidence="2" id="KW-0808">Transferase</keyword>
<dbReference type="Proteomes" id="UP000184310">
    <property type="component" value="Unassembled WGS sequence"/>
</dbReference>
<dbReference type="GO" id="GO:0008757">
    <property type="term" value="F:S-adenosylmethionine-dependent methyltransferase activity"/>
    <property type="evidence" value="ECO:0007669"/>
    <property type="project" value="InterPro"/>
</dbReference>
<gene>
    <name evidence="2" type="ORF">SAMN02745163_01268</name>
</gene>
<sequence length="244" mass="28279">MERLKQILSGQGKELKVLDIGTGLGDFICELQECLPGYSSIIGIDTTESTVNRAKGNFKDKRIEFMCMDGEDLKFQDNSMDIVAISNTLHHLHNKEKVLNEIKRVLKDNGLIIINEMISDNQSEKQLSHVKLHHFHAEIDTLRGICHNRTFTKRELIKMVEDLKFEKVSLFEYGTYEEQLSKITPEEEKKCLNQWFQAISSALEKIHDLPQYDEYLEKSENLKGKLYEVGYFNATEVMLVYRKG</sequence>
<dbReference type="Gene3D" id="3.40.50.150">
    <property type="entry name" value="Vaccinia Virus protein VP39"/>
    <property type="match status" value="1"/>
</dbReference>
<dbReference type="CDD" id="cd02440">
    <property type="entry name" value="AdoMet_MTases"/>
    <property type="match status" value="1"/>
</dbReference>
<organism evidence="2 3">
    <name type="scientific">Clostridium cavendishii DSM 21758</name>
    <dbReference type="NCBI Taxonomy" id="1121302"/>
    <lineage>
        <taxon>Bacteria</taxon>
        <taxon>Bacillati</taxon>
        <taxon>Bacillota</taxon>
        <taxon>Clostridia</taxon>
        <taxon>Eubacteriales</taxon>
        <taxon>Clostridiaceae</taxon>
        <taxon>Clostridium</taxon>
    </lineage>
</organism>
<dbReference type="GO" id="GO:0032259">
    <property type="term" value="P:methylation"/>
    <property type="evidence" value="ECO:0007669"/>
    <property type="project" value="UniProtKB-KW"/>
</dbReference>
<dbReference type="RefSeq" id="WP_159433211.1">
    <property type="nucleotide sequence ID" value="NZ_FQZB01000006.1"/>
</dbReference>